<sequence length="52" mass="5234">MEKIIGIVAESGVSVFAGVFLIGAVTAVLGPAVRDALDTMITTIVQKATTAS</sequence>
<accession>A0A4P8IB90</accession>
<dbReference type="EMBL" id="CP040058">
    <property type="protein sequence ID" value="QCP34942.1"/>
    <property type="molecule type" value="Genomic_DNA"/>
</dbReference>
<gene>
    <name evidence="2" type="ORF">AR1Y2_1488</name>
</gene>
<dbReference type="RefSeq" id="WP_022261447.1">
    <property type="nucleotide sequence ID" value="NZ_CP040058.1"/>
</dbReference>
<keyword evidence="1" id="KW-0812">Transmembrane</keyword>
<protein>
    <submittedName>
        <fullName evidence="2">Uncharacterized protein</fullName>
    </submittedName>
</protein>
<keyword evidence="1" id="KW-1133">Transmembrane helix</keyword>
<feature type="transmembrane region" description="Helical" evidence="1">
    <location>
        <begin position="12"/>
        <end position="33"/>
    </location>
</feature>
<dbReference type="KEGG" id="arf:AR1Y2_1488"/>
<dbReference type="Proteomes" id="UP000298653">
    <property type="component" value="Chromosome"/>
</dbReference>
<dbReference type="AlphaFoldDB" id="A0A4P8IB90"/>
<keyword evidence="1" id="KW-0472">Membrane</keyword>
<proteinExistence type="predicted"/>
<reference evidence="2 3" key="1">
    <citation type="submission" date="2019-05" db="EMBL/GenBank/DDBJ databases">
        <title>Complete genome sequencing of Anaerostipes rhamnosivorans.</title>
        <authorList>
            <person name="Bui T.P.N."/>
            <person name="de Vos W.M."/>
        </authorList>
    </citation>
    <scope>NUCLEOTIDE SEQUENCE [LARGE SCALE GENOMIC DNA]</scope>
    <source>
        <strain evidence="2 3">1y2</strain>
    </source>
</reference>
<organism evidence="2 3">
    <name type="scientific">Anaerostipes rhamnosivorans</name>
    <dbReference type="NCBI Taxonomy" id="1229621"/>
    <lineage>
        <taxon>Bacteria</taxon>
        <taxon>Bacillati</taxon>
        <taxon>Bacillota</taxon>
        <taxon>Clostridia</taxon>
        <taxon>Lachnospirales</taxon>
        <taxon>Lachnospiraceae</taxon>
        <taxon>Anaerostipes</taxon>
    </lineage>
</organism>
<evidence type="ECO:0000313" key="2">
    <source>
        <dbReference type="EMBL" id="QCP34942.1"/>
    </source>
</evidence>
<name>A0A4P8IB90_9FIRM</name>
<keyword evidence="3" id="KW-1185">Reference proteome</keyword>
<evidence type="ECO:0000256" key="1">
    <source>
        <dbReference type="SAM" id="Phobius"/>
    </source>
</evidence>
<evidence type="ECO:0000313" key="3">
    <source>
        <dbReference type="Proteomes" id="UP000298653"/>
    </source>
</evidence>